<feature type="compositionally biased region" description="Basic and acidic residues" evidence="3">
    <location>
        <begin position="1"/>
        <end position="30"/>
    </location>
</feature>
<evidence type="ECO:0000313" key="4">
    <source>
        <dbReference type="EMBL" id="GAA0353064.1"/>
    </source>
</evidence>
<keyword evidence="2" id="KW-0560">Oxidoreductase</keyword>
<dbReference type="Proteomes" id="UP001501166">
    <property type="component" value="Unassembled WGS sequence"/>
</dbReference>
<gene>
    <name evidence="4" type="ORF">GCM10008932_02630</name>
</gene>
<protein>
    <submittedName>
        <fullName evidence="4">SDR family oxidoreductase</fullName>
    </submittedName>
</protein>
<reference evidence="4 5" key="1">
    <citation type="journal article" date="2019" name="Int. J. Syst. Evol. Microbiol.">
        <title>The Global Catalogue of Microorganisms (GCM) 10K type strain sequencing project: providing services to taxonomists for standard genome sequencing and annotation.</title>
        <authorList>
            <consortium name="The Broad Institute Genomics Platform"/>
            <consortium name="The Broad Institute Genome Sequencing Center for Infectious Disease"/>
            <person name="Wu L."/>
            <person name="Ma J."/>
        </authorList>
    </citation>
    <scope>NUCLEOTIDE SEQUENCE [LARGE SCALE GENOMIC DNA]</scope>
    <source>
        <strain evidence="4 5">JCM 12662</strain>
    </source>
</reference>
<dbReference type="EMBL" id="BAAACW010000019">
    <property type="protein sequence ID" value="GAA0353064.1"/>
    <property type="molecule type" value="Genomic_DNA"/>
</dbReference>
<evidence type="ECO:0000256" key="2">
    <source>
        <dbReference type="ARBA" id="ARBA00023002"/>
    </source>
</evidence>
<dbReference type="PANTHER" id="PTHR48107:SF16">
    <property type="entry name" value="NADPH-DEPENDENT ALDEHYDE REDUCTASE 1, CHLOROPLASTIC"/>
    <property type="match status" value="1"/>
</dbReference>
<keyword evidence="5" id="KW-1185">Reference proteome</keyword>
<dbReference type="Pfam" id="PF13561">
    <property type="entry name" value="adh_short_C2"/>
    <property type="match status" value="1"/>
</dbReference>
<organism evidence="4 5">
    <name type="scientific">Alkalibacterium iburiense</name>
    <dbReference type="NCBI Taxonomy" id="290589"/>
    <lineage>
        <taxon>Bacteria</taxon>
        <taxon>Bacillati</taxon>
        <taxon>Bacillota</taxon>
        <taxon>Bacilli</taxon>
        <taxon>Lactobacillales</taxon>
        <taxon>Carnobacteriaceae</taxon>
        <taxon>Alkalibacterium</taxon>
    </lineage>
</organism>
<dbReference type="SUPFAM" id="SSF51735">
    <property type="entry name" value="NAD(P)-binding Rossmann-fold domains"/>
    <property type="match status" value="1"/>
</dbReference>
<dbReference type="InterPro" id="IPR036291">
    <property type="entry name" value="NAD(P)-bd_dom_sf"/>
</dbReference>
<evidence type="ECO:0000256" key="3">
    <source>
        <dbReference type="SAM" id="MobiDB-lite"/>
    </source>
</evidence>
<dbReference type="PANTHER" id="PTHR48107">
    <property type="entry name" value="NADPH-DEPENDENT ALDEHYDE REDUCTASE-LIKE PROTEIN, CHLOROPLASTIC-RELATED"/>
    <property type="match status" value="1"/>
</dbReference>
<feature type="region of interest" description="Disordered" evidence="3">
    <location>
        <begin position="1"/>
        <end position="35"/>
    </location>
</feature>
<comment type="caution">
    <text evidence="4">The sequence shown here is derived from an EMBL/GenBank/DDBJ whole genome shotgun (WGS) entry which is preliminary data.</text>
</comment>
<evidence type="ECO:0000256" key="1">
    <source>
        <dbReference type="ARBA" id="ARBA00006484"/>
    </source>
</evidence>
<accession>A0ABN0X1X1</accession>
<dbReference type="Gene3D" id="3.40.50.720">
    <property type="entry name" value="NAD(P)-binding Rossmann-like Domain"/>
    <property type="match status" value="1"/>
</dbReference>
<dbReference type="RefSeq" id="WP_343753213.1">
    <property type="nucleotide sequence ID" value="NZ_BAAACW010000019.1"/>
</dbReference>
<evidence type="ECO:0000313" key="5">
    <source>
        <dbReference type="Proteomes" id="UP001501166"/>
    </source>
</evidence>
<dbReference type="PRINTS" id="PR00080">
    <property type="entry name" value="SDRFAMILY"/>
</dbReference>
<dbReference type="PRINTS" id="PR00081">
    <property type="entry name" value="GDHRDH"/>
</dbReference>
<dbReference type="InterPro" id="IPR002347">
    <property type="entry name" value="SDR_fam"/>
</dbReference>
<sequence>MTEKDKIQSQEPKKDYYIDDESKNMDREPIVESENYKPAGKLKDKVTLITGGDSGIGAATAILYAKEGAKVAFTYYSSDNDAQRTKERLEELGSDVMTFKGDVGDESFAQKVISDVTSHWGNIDVLVNHAGEQMYQESILDITAEQIDRTYRTNIFSMFYFTKAAFPYLNEGASIITTSSITAYKGNPNLIDYSGTNGAIVSFTRSLSQNKEIIDKKIRVNSVAPGPIWTPLIPATFPEEALAGWGKSGALGRPGEAYELAPAYVYLASDDSSYVTGQTIHVNGGEVING</sequence>
<comment type="similarity">
    <text evidence="1">Belongs to the short-chain dehydrogenases/reductases (SDR) family.</text>
</comment>
<proteinExistence type="inferred from homology"/>
<name>A0ABN0X1X1_9LACT</name>